<gene>
    <name evidence="10" type="ORF">QTP81_14290</name>
</gene>
<evidence type="ECO:0000259" key="9">
    <source>
        <dbReference type="PROSITE" id="PS50887"/>
    </source>
</evidence>
<dbReference type="InterPro" id="IPR006189">
    <property type="entry name" value="CHASE_dom"/>
</dbReference>
<dbReference type="Gene3D" id="3.30.450.350">
    <property type="entry name" value="CHASE domain"/>
    <property type="match status" value="1"/>
</dbReference>
<keyword evidence="11" id="KW-1185">Reference proteome</keyword>
<dbReference type="Proteomes" id="UP001234343">
    <property type="component" value="Unassembled WGS sequence"/>
</dbReference>
<sequence length="531" mass="60400">MFRRFYFPFVLFHVVAFLFSATLAVYTYSTLKGKDALQVERALDRKLGQLLDEISNELQNQVDKLRSISSYVALTDEVTPSGFDDYAKEFSQAGDSWLLVEWQPIVKSVNRTEFEESIRQRYLQDFRLWEPDSDGNPIAAQHRPEHVPVLFVSTQTDANDTRGLDLAWSQERMKSKYIARDTGNAQLSGFFPIVLAPDTEALPIGFAITLPVYANGVVPKTLSARNAQIKGYIAGVFSIEDTMRRYFNLLTRRGVEIYLQDTEQNIIWVDSQSVRLTSSDVPRSSTTGAISAIGQKWTISLVPSEDYLTRNTSLNPLVFASAIIVIWIVLALLVTWIYRINRQLFYAKDRLEDALQKVKSSEKHYARLSKHDSLTGLLNRRAFFDILDKEIARSRRFNDSLCLLVADLDDFKRINDTYGHITGDLVLKQFADTCVHCCREQDVICRYGGEEFAVLMLNTSIEEGEMIARRLLQEVNNLQTEVVGSKHLVNVTFSGGLTVLKAEDDMESLMARGDHALYESKHLGRNRITVE</sequence>
<dbReference type="InterPro" id="IPR050469">
    <property type="entry name" value="Diguanylate_Cyclase"/>
</dbReference>
<comment type="caution">
    <text evidence="10">The sequence shown here is derived from an EMBL/GenBank/DDBJ whole genome shotgun (WGS) entry which is preliminary data.</text>
</comment>
<proteinExistence type="predicted"/>
<keyword evidence="4 7" id="KW-1133">Transmembrane helix</keyword>
<evidence type="ECO:0000256" key="7">
    <source>
        <dbReference type="SAM" id="Phobius"/>
    </source>
</evidence>
<dbReference type="InterPro" id="IPR029787">
    <property type="entry name" value="Nucleotide_cyclase"/>
</dbReference>
<dbReference type="Gene3D" id="3.30.70.270">
    <property type="match status" value="1"/>
</dbReference>
<evidence type="ECO:0000256" key="3">
    <source>
        <dbReference type="ARBA" id="ARBA00022692"/>
    </source>
</evidence>
<dbReference type="InterPro" id="IPR043128">
    <property type="entry name" value="Rev_trsase/Diguanyl_cyclase"/>
</dbReference>
<protein>
    <recommendedName>
        <fullName evidence="2">diguanylate cyclase</fullName>
        <ecNumber evidence="2">2.7.7.65</ecNumber>
    </recommendedName>
</protein>
<keyword evidence="5 7" id="KW-0472">Membrane</keyword>
<dbReference type="PROSITE" id="PS50839">
    <property type="entry name" value="CHASE"/>
    <property type="match status" value="1"/>
</dbReference>
<reference evidence="10 11" key="1">
    <citation type="submission" date="2023-06" db="EMBL/GenBank/DDBJ databases">
        <title>Alteromonas sp. ASW11-36 isolated from intertidal sand.</title>
        <authorList>
            <person name="Li Y."/>
        </authorList>
    </citation>
    <scope>NUCLEOTIDE SEQUENCE [LARGE SCALE GENOMIC DNA]</scope>
    <source>
        <strain evidence="10 11">ASW11-36</strain>
    </source>
</reference>
<evidence type="ECO:0000256" key="2">
    <source>
        <dbReference type="ARBA" id="ARBA00012528"/>
    </source>
</evidence>
<comment type="catalytic activity">
    <reaction evidence="6">
        <text>2 GTP = 3',3'-c-di-GMP + 2 diphosphate</text>
        <dbReference type="Rhea" id="RHEA:24898"/>
        <dbReference type="ChEBI" id="CHEBI:33019"/>
        <dbReference type="ChEBI" id="CHEBI:37565"/>
        <dbReference type="ChEBI" id="CHEBI:58805"/>
        <dbReference type="EC" id="2.7.7.65"/>
    </reaction>
</comment>
<evidence type="ECO:0000256" key="5">
    <source>
        <dbReference type="ARBA" id="ARBA00023136"/>
    </source>
</evidence>
<dbReference type="InterPro" id="IPR000160">
    <property type="entry name" value="GGDEF_dom"/>
</dbReference>
<dbReference type="PANTHER" id="PTHR45138">
    <property type="entry name" value="REGULATORY COMPONENTS OF SENSORY TRANSDUCTION SYSTEM"/>
    <property type="match status" value="1"/>
</dbReference>
<evidence type="ECO:0000313" key="10">
    <source>
        <dbReference type="EMBL" id="MDM7861768.1"/>
    </source>
</evidence>
<dbReference type="SMART" id="SM00267">
    <property type="entry name" value="GGDEF"/>
    <property type="match status" value="1"/>
</dbReference>
<comment type="subcellular location">
    <subcellularLocation>
        <location evidence="1">Membrane</location>
    </subcellularLocation>
</comment>
<dbReference type="Pfam" id="PF03924">
    <property type="entry name" value="CHASE"/>
    <property type="match status" value="1"/>
</dbReference>
<dbReference type="SUPFAM" id="SSF55073">
    <property type="entry name" value="Nucleotide cyclase"/>
    <property type="match status" value="1"/>
</dbReference>
<evidence type="ECO:0000256" key="1">
    <source>
        <dbReference type="ARBA" id="ARBA00004370"/>
    </source>
</evidence>
<dbReference type="SMART" id="SM01079">
    <property type="entry name" value="CHASE"/>
    <property type="match status" value="1"/>
</dbReference>
<dbReference type="EC" id="2.7.7.65" evidence="2"/>
<dbReference type="EMBL" id="JAUCBP010000012">
    <property type="protein sequence ID" value="MDM7861768.1"/>
    <property type="molecule type" value="Genomic_DNA"/>
</dbReference>
<evidence type="ECO:0000259" key="8">
    <source>
        <dbReference type="PROSITE" id="PS50839"/>
    </source>
</evidence>
<dbReference type="PANTHER" id="PTHR45138:SF9">
    <property type="entry name" value="DIGUANYLATE CYCLASE DGCM-RELATED"/>
    <property type="match status" value="1"/>
</dbReference>
<feature type="domain" description="GGDEF" evidence="9">
    <location>
        <begin position="399"/>
        <end position="531"/>
    </location>
</feature>
<evidence type="ECO:0000256" key="6">
    <source>
        <dbReference type="ARBA" id="ARBA00034247"/>
    </source>
</evidence>
<keyword evidence="10" id="KW-0548">Nucleotidyltransferase</keyword>
<dbReference type="CDD" id="cd01949">
    <property type="entry name" value="GGDEF"/>
    <property type="match status" value="1"/>
</dbReference>
<dbReference type="RefSeq" id="WP_289366425.1">
    <property type="nucleotide sequence ID" value="NZ_JAUCBP010000012.1"/>
</dbReference>
<keyword evidence="3 7" id="KW-0812">Transmembrane</keyword>
<feature type="domain" description="CHASE" evidence="8">
    <location>
        <begin position="74"/>
        <end position="241"/>
    </location>
</feature>
<organism evidence="10 11">
    <name type="scientific">Alteromonas arenosi</name>
    <dbReference type="NCBI Taxonomy" id="3055817"/>
    <lineage>
        <taxon>Bacteria</taxon>
        <taxon>Pseudomonadati</taxon>
        <taxon>Pseudomonadota</taxon>
        <taxon>Gammaproteobacteria</taxon>
        <taxon>Alteromonadales</taxon>
        <taxon>Alteromonadaceae</taxon>
        <taxon>Alteromonas/Salinimonas group</taxon>
        <taxon>Alteromonas</taxon>
    </lineage>
</organism>
<feature type="transmembrane region" description="Helical" evidence="7">
    <location>
        <begin position="317"/>
        <end position="338"/>
    </location>
</feature>
<dbReference type="Pfam" id="PF00990">
    <property type="entry name" value="GGDEF"/>
    <property type="match status" value="1"/>
</dbReference>
<dbReference type="PROSITE" id="PS50887">
    <property type="entry name" value="GGDEF"/>
    <property type="match status" value="1"/>
</dbReference>
<evidence type="ECO:0000256" key="4">
    <source>
        <dbReference type="ARBA" id="ARBA00022989"/>
    </source>
</evidence>
<evidence type="ECO:0000313" key="11">
    <source>
        <dbReference type="Proteomes" id="UP001234343"/>
    </source>
</evidence>
<accession>A0ABT7T011</accession>
<name>A0ABT7T011_9ALTE</name>
<keyword evidence="10" id="KW-0808">Transferase</keyword>
<dbReference type="NCBIfam" id="TIGR00254">
    <property type="entry name" value="GGDEF"/>
    <property type="match status" value="1"/>
</dbReference>
<dbReference type="GO" id="GO:0052621">
    <property type="term" value="F:diguanylate cyclase activity"/>
    <property type="evidence" value="ECO:0007669"/>
    <property type="project" value="UniProtKB-EC"/>
</dbReference>
<dbReference type="InterPro" id="IPR042240">
    <property type="entry name" value="CHASE_sf"/>
</dbReference>